<comment type="caution">
    <text evidence="3">The sequence shown here is derived from an EMBL/GenBank/DDBJ whole genome shotgun (WGS) entry which is preliminary data.</text>
</comment>
<dbReference type="InParanoid" id="A0A151GHB2"/>
<organism evidence="3 4">
    <name type="scientific">Drechmeria coniospora</name>
    <name type="common">Nematophagous fungus</name>
    <name type="synonym">Meria coniospora</name>
    <dbReference type="NCBI Taxonomy" id="98403"/>
    <lineage>
        <taxon>Eukaryota</taxon>
        <taxon>Fungi</taxon>
        <taxon>Dikarya</taxon>
        <taxon>Ascomycota</taxon>
        <taxon>Pezizomycotina</taxon>
        <taxon>Sordariomycetes</taxon>
        <taxon>Hypocreomycetidae</taxon>
        <taxon>Hypocreales</taxon>
        <taxon>Ophiocordycipitaceae</taxon>
        <taxon>Drechmeria</taxon>
    </lineage>
</organism>
<evidence type="ECO:0000256" key="2">
    <source>
        <dbReference type="SAM" id="Phobius"/>
    </source>
</evidence>
<dbReference type="PANTHER" id="PTHR37919">
    <property type="entry name" value="PROTEIN CBG05606"/>
    <property type="match status" value="1"/>
</dbReference>
<keyword evidence="2" id="KW-0472">Membrane</keyword>
<name>A0A151GHB2_DRECN</name>
<keyword evidence="4" id="KW-1185">Reference proteome</keyword>
<gene>
    <name evidence="3" type="ORF">DCS_03484</name>
</gene>
<feature type="region of interest" description="Disordered" evidence="1">
    <location>
        <begin position="1"/>
        <end position="78"/>
    </location>
</feature>
<feature type="compositionally biased region" description="Polar residues" evidence="1">
    <location>
        <begin position="1"/>
        <end position="11"/>
    </location>
</feature>
<accession>A0A151GHB2</accession>
<protein>
    <recommendedName>
        <fullName evidence="5">C6 transcription factor</fullName>
    </recommendedName>
</protein>
<dbReference type="PANTHER" id="PTHR37919:SF2">
    <property type="entry name" value="EXPERA DOMAIN-CONTAINING PROTEIN"/>
    <property type="match status" value="1"/>
</dbReference>
<dbReference type="RefSeq" id="XP_040655836.1">
    <property type="nucleotide sequence ID" value="XM_040800803.1"/>
</dbReference>
<keyword evidence="2" id="KW-0812">Transmembrane</keyword>
<evidence type="ECO:0000313" key="4">
    <source>
        <dbReference type="Proteomes" id="UP000076580"/>
    </source>
</evidence>
<dbReference type="AlphaFoldDB" id="A0A151GHB2"/>
<feature type="transmembrane region" description="Helical" evidence="2">
    <location>
        <begin position="147"/>
        <end position="167"/>
    </location>
</feature>
<dbReference type="EMBL" id="LAYC01000002">
    <property type="protein sequence ID" value="KYK56484.1"/>
    <property type="molecule type" value="Genomic_DNA"/>
</dbReference>
<evidence type="ECO:0008006" key="5">
    <source>
        <dbReference type="Google" id="ProtNLM"/>
    </source>
</evidence>
<keyword evidence="2" id="KW-1133">Transmembrane helix</keyword>
<dbReference type="STRING" id="98403.A0A151GHB2"/>
<dbReference type="GeneID" id="63716127"/>
<dbReference type="Proteomes" id="UP000076580">
    <property type="component" value="Chromosome 02"/>
</dbReference>
<proteinExistence type="predicted"/>
<feature type="transmembrane region" description="Helical" evidence="2">
    <location>
        <begin position="187"/>
        <end position="206"/>
    </location>
</feature>
<reference evidence="3 4" key="1">
    <citation type="journal article" date="2016" name="Sci. Rep.">
        <title>Insights into Adaptations to a Near-Obligate Nematode Endoparasitic Lifestyle from the Finished Genome of Drechmeria coniospora.</title>
        <authorList>
            <person name="Zhang L."/>
            <person name="Zhou Z."/>
            <person name="Guo Q."/>
            <person name="Fokkens L."/>
            <person name="Miskei M."/>
            <person name="Pocsi I."/>
            <person name="Zhang W."/>
            <person name="Chen M."/>
            <person name="Wang L."/>
            <person name="Sun Y."/>
            <person name="Donzelli B.G."/>
            <person name="Gibson D.M."/>
            <person name="Nelson D.R."/>
            <person name="Luo J.G."/>
            <person name="Rep M."/>
            <person name="Liu H."/>
            <person name="Yang S."/>
            <person name="Wang J."/>
            <person name="Krasnoff S.B."/>
            <person name="Xu Y."/>
            <person name="Molnar I."/>
            <person name="Lin M."/>
        </authorList>
    </citation>
    <scope>NUCLEOTIDE SEQUENCE [LARGE SCALE GENOMIC DNA]</scope>
    <source>
        <strain evidence="3 4">ARSEF 6962</strain>
    </source>
</reference>
<feature type="compositionally biased region" description="Low complexity" evidence="1">
    <location>
        <begin position="48"/>
        <end position="67"/>
    </location>
</feature>
<evidence type="ECO:0000256" key="1">
    <source>
        <dbReference type="SAM" id="MobiDB-lite"/>
    </source>
</evidence>
<sequence>MVSTRSASRPATSDGPDDVPSPTTPPKSVKRRPGRPPASAKVTRRASRSSTTTTTTTTTTAATSPTRRATRRKRAAPTTWQHAPNSLLLAWLAISLPLVVWDTGYVLLRPHTMDGGSLHWPLWVPYRLYGAVDHVYGWKAFRSGSGFTGAVGLMNAVEIAMYLYYLWALCPRSEGSVAAAGRWRAVTGHAGAVAVAVGFAAAVMTLSKTALYCERPPRSSNDTAPTSLPWLLLPRSLLTRSVAAGLHEYYSGFDNIAHNSLARLIFYWIIPNGAWLVGPAYMVWCLGGDIVDGLEAASGHAADD</sequence>
<evidence type="ECO:0000313" key="3">
    <source>
        <dbReference type="EMBL" id="KYK56484.1"/>
    </source>
</evidence>